<evidence type="ECO:0000256" key="2">
    <source>
        <dbReference type="ARBA" id="ARBA00023136"/>
    </source>
</evidence>
<keyword evidence="2" id="KW-0472">Membrane</keyword>
<evidence type="ECO:0000313" key="5">
    <source>
        <dbReference type="Proteomes" id="UP000001219"/>
    </source>
</evidence>
<evidence type="ECO:0000256" key="3">
    <source>
        <dbReference type="SAM" id="MobiDB-lite"/>
    </source>
</evidence>
<name>D0L3W4_GORB4</name>
<keyword evidence="5" id="KW-1185">Reference proteome</keyword>
<protein>
    <recommendedName>
        <fullName evidence="6">Mce-associated membrane protein</fullName>
    </recommendedName>
</protein>
<dbReference type="HOGENOM" id="CLU_1233600_0_0_11"/>
<evidence type="ECO:0000313" key="4">
    <source>
        <dbReference type="EMBL" id="ACY23117.1"/>
    </source>
</evidence>
<gene>
    <name evidence="4" type="ordered locus">Gbro_3943</name>
</gene>
<dbReference type="PANTHER" id="PTHR37042:SF4">
    <property type="entry name" value="OUTER MEMBRANE PROTEIN RV1973"/>
    <property type="match status" value="1"/>
</dbReference>
<dbReference type="RefSeq" id="WP_012835620.1">
    <property type="nucleotide sequence ID" value="NC_013441.1"/>
</dbReference>
<dbReference type="GO" id="GO:0016020">
    <property type="term" value="C:membrane"/>
    <property type="evidence" value="ECO:0007669"/>
    <property type="project" value="UniProtKB-SubCell"/>
</dbReference>
<evidence type="ECO:0000256" key="1">
    <source>
        <dbReference type="ARBA" id="ARBA00004370"/>
    </source>
</evidence>
<reference evidence="5" key="1">
    <citation type="submission" date="2009-10" db="EMBL/GenBank/DDBJ databases">
        <title>The complete chromosome of Gordonia bronchialis DSM 43247.</title>
        <authorList>
            <consortium name="US DOE Joint Genome Institute (JGI-PGF)"/>
            <person name="Lucas S."/>
            <person name="Copeland A."/>
            <person name="Lapidus A."/>
            <person name="Glavina del Rio T."/>
            <person name="Dalin E."/>
            <person name="Tice H."/>
            <person name="Bruce D."/>
            <person name="Goodwin L."/>
            <person name="Pitluck S."/>
            <person name="Kyrpides N."/>
            <person name="Mavromatis K."/>
            <person name="Ivanova N."/>
            <person name="Ovchinnikova G."/>
            <person name="Saunders E."/>
            <person name="Brettin T."/>
            <person name="Detter J.C."/>
            <person name="Han C."/>
            <person name="Larimer F."/>
            <person name="Land M."/>
            <person name="Hauser L."/>
            <person name="Markowitz V."/>
            <person name="Cheng J.-F."/>
            <person name="Hugenholtz P."/>
            <person name="Woyke T."/>
            <person name="Wu D."/>
            <person name="Jando M."/>
            <person name="Schneider S."/>
            <person name="Goeker M."/>
            <person name="Klenk H.-P."/>
            <person name="Eisen J.A."/>
        </authorList>
    </citation>
    <scope>NUCLEOTIDE SEQUENCE [LARGE SCALE GENOMIC DNA]</scope>
    <source>
        <strain evidence="5">ATCC 25592 / DSM 43247 / BCRC 13721 / JCM 3198 / KCTC 3076 / NBRC 16047 / NCTC 10667</strain>
    </source>
</reference>
<reference evidence="4 5" key="2">
    <citation type="journal article" date="2010" name="Stand. Genomic Sci.">
        <title>Complete genome sequence of Gordonia bronchialis type strain (3410).</title>
        <authorList>
            <person name="Ivanova N."/>
            <person name="Sikorski J."/>
            <person name="Jando M."/>
            <person name="Lapidus A."/>
            <person name="Nolan M."/>
            <person name="Lucas S."/>
            <person name="Del Rio T.G."/>
            <person name="Tice H."/>
            <person name="Copeland A."/>
            <person name="Cheng J.F."/>
            <person name="Chen F."/>
            <person name="Bruce D."/>
            <person name="Goodwin L."/>
            <person name="Pitluck S."/>
            <person name="Mavromatis K."/>
            <person name="Ovchinnikova G."/>
            <person name="Pati A."/>
            <person name="Chen A."/>
            <person name="Palaniappan K."/>
            <person name="Land M."/>
            <person name="Hauser L."/>
            <person name="Chang Y.J."/>
            <person name="Jeffries C.D."/>
            <person name="Chain P."/>
            <person name="Saunders E."/>
            <person name="Han C."/>
            <person name="Detter J.C."/>
            <person name="Brettin T."/>
            <person name="Rohde M."/>
            <person name="Goker M."/>
            <person name="Bristow J."/>
            <person name="Eisen J.A."/>
            <person name="Markowitz V."/>
            <person name="Hugenholtz P."/>
            <person name="Klenk H.P."/>
            <person name="Kyrpides N.C."/>
        </authorList>
    </citation>
    <scope>NUCLEOTIDE SEQUENCE [LARGE SCALE GENOMIC DNA]</scope>
    <source>
        <strain evidence="5">ATCC 25592 / DSM 43247 / BCRC 13721 / JCM 3198 / KCTC 3076 / NBRC 16047 / NCTC 10667</strain>
    </source>
</reference>
<comment type="subcellular location">
    <subcellularLocation>
        <location evidence="1">Membrane</location>
    </subcellularLocation>
</comment>
<dbReference type="PANTHER" id="PTHR37042">
    <property type="entry name" value="OUTER MEMBRANE PROTEIN RV1973"/>
    <property type="match status" value="1"/>
</dbReference>
<sequence>MGGRDGTTRRSMGPVLIGSVLVVLLLGSAVAAGFLGYRYWDGRATESARESSLAAAKEYAVDMFGYNAKNVSDHIDRSMNILTGAAKPEYDKTVTDASLAAEVRKQDIVSEVTIQDAGVVTNTRDTATVLLFINQSVTRNGNKEMVSINPSRLTYSMERSGDRWLVNGIDVITDESFRSKIDVGGSVPPGAKPVPGLPTSQSPTGSVPPALPAPQTGAPVPTP</sequence>
<evidence type="ECO:0008006" key="6">
    <source>
        <dbReference type="Google" id="ProtNLM"/>
    </source>
</evidence>
<accession>D0L3W4</accession>
<dbReference type="KEGG" id="gbr:Gbro_3943"/>
<organism evidence="4 5">
    <name type="scientific">Gordonia bronchialis (strain ATCC 25592 / DSM 43247 / BCRC 13721 / JCM 3198 / KCTC 3076 / NBRC 16047 / NCTC 10667)</name>
    <name type="common">Rhodococcus bronchialis</name>
    <dbReference type="NCBI Taxonomy" id="526226"/>
    <lineage>
        <taxon>Bacteria</taxon>
        <taxon>Bacillati</taxon>
        <taxon>Actinomycetota</taxon>
        <taxon>Actinomycetes</taxon>
        <taxon>Mycobacteriales</taxon>
        <taxon>Gordoniaceae</taxon>
        <taxon>Gordonia</taxon>
    </lineage>
</organism>
<dbReference type="AlphaFoldDB" id="D0L3W4"/>
<dbReference type="EMBL" id="CP001802">
    <property type="protein sequence ID" value="ACY23117.1"/>
    <property type="molecule type" value="Genomic_DNA"/>
</dbReference>
<dbReference type="eggNOG" id="COG3184">
    <property type="taxonomic scope" value="Bacteria"/>
</dbReference>
<feature type="region of interest" description="Disordered" evidence="3">
    <location>
        <begin position="182"/>
        <end position="223"/>
    </location>
</feature>
<dbReference type="STRING" id="526226.Gbro_3943"/>
<proteinExistence type="predicted"/>
<dbReference type="Proteomes" id="UP000001219">
    <property type="component" value="Chromosome"/>
</dbReference>